<keyword evidence="2" id="KW-0479">Metal-binding</keyword>
<keyword evidence="8" id="KW-1185">Reference proteome</keyword>
<organism evidence="7 8">
    <name type="scientific">Halosaccharopolyspora lacisalsi</name>
    <dbReference type="NCBI Taxonomy" id="1000566"/>
    <lineage>
        <taxon>Bacteria</taxon>
        <taxon>Bacillati</taxon>
        <taxon>Actinomycetota</taxon>
        <taxon>Actinomycetes</taxon>
        <taxon>Pseudonocardiales</taxon>
        <taxon>Pseudonocardiaceae</taxon>
        <taxon>Halosaccharopolyspora</taxon>
    </lineage>
</organism>
<dbReference type="RefSeq" id="WP_182544089.1">
    <property type="nucleotide sequence ID" value="NZ_JACGWZ010000002.1"/>
</dbReference>
<dbReference type="InterPro" id="IPR000923">
    <property type="entry name" value="BlueCu_1"/>
</dbReference>
<dbReference type="InterPro" id="IPR028871">
    <property type="entry name" value="BlueCu_1_BS"/>
</dbReference>
<dbReference type="Gene3D" id="2.60.40.420">
    <property type="entry name" value="Cupredoxins - blue copper proteins"/>
    <property type="match status" value="1"/>
</dbReference>
<feature type="region of interest" description="Disordered" evidence="5">
    <location>
        <begin position="351"/>
        <end position="372"/>
    </location>
</feature>
<keyword evidence="3" id="KW-0249">Electron transport</keyword>
<protein>
    <recommendedName>
        <fullName evidence="6">CBM6 domain-containing protein</fullName>
    </recommendedName>
</protein>
<dbReference type="InterPro" id="IPR058094">
    <property type="entry name" value="Ig-like_OmpL47-like"/>
</dbReference>
<sequence length="903" mass="93998">MFERLLSALPGGTTTFRLPATARRTAVAMLATAVAALWLVPAVATGQERRAPAQVLTWTAGNSVTEYLSAPTTATAGTVTVVFENSEATGNTTGMSHTLTFDTTSSGYNHDVDLNIVASPFDDNGGRHEAQVTLTPGTYRYYCTIPGHGQMTGELVVTGDGGGGGDTTAPQVSAEVTGDQNADGDYTGNASVALSATDTGTGVDTTEYSLDDGNWTTYTEPVSVTAPGTHTITYRATDQAGNTTQPKTTTFTIAEKTPEDTTPPQVTAKITGDQNTDGDYTGNASVALSATDTGTGVDTTEYSLDDGNWTTYTEPVSVTAPGTHTITYRATDQAGNTTQPKTTTFTIAEKTPEDTTPPQVTAKITGDQNTDGDYTGNASVALSATDTGTGVDTTEYSLDDGNWTTYTEPVSVTAPGTHTITYRATDQAGNTTQPKTTTFTIAEKTPEDTTPPQVTAKITGDQNTDGDYTGNASVALSATDTGTGVDTTEYSLDDGNWTTYTEPVSVTAPGTHTITYRATDQAGNTTQPKTTTFTIAEKTPEDTTPPQVTAKITGDQNTDGDYTGNASVALSATDTGTGVDTTEYSLDDGNWTTYTEPVSVTAPGTHTITYRATDQAGNTTQPKTTTFTIAEKTPEDTTPPQVTAKITGDQNTDGDYTGNASVALSATDTGTGVDTTEYSLDDGNWTTYTEPVSVTAPGTHTITYRATDQAGNTTQPKTTTFTIAEKTPEDTTPPQVTAKITGDQNTDGDYTGNASVALSATDTGTGVDTTEYSLDDGNWTTYTEPVSVTAPGTHTITYRATDQAGNTSAVERIGFEIAADSCPDSDTRDTVVIGDEDTGVDNSELGDGCTISDLIAAASTYPNHGAFVSHVDGVTDELKTDGVLTDAEKGRIMRAAGRSDIGK</sequence>
<evidence type="ECO:0000313" key="7">
    <source>
        <dbReference type="EMBL" id="MBA8824904.1"/>
    </source>
</evidence>
<dbReference type="SUPFAM" id="SSF81296">
    <property type="entry name" value="E set domains"/>
    <property type="match status" value="6"/>
</dbReference>
<evidence type="ECO:0000256" key="3">
    <source>
        <dbReference type="ARBA" id="ARBA00022982"/>
    </source>
</evidence>
<evidence type="ECO:0000256" key="4">
    <source>
        <dbReference type="ARBA" id="ARBA00023008"/>
    </source>
</evidence>
<feature type="region of interest" description="Disordered" evidence="5">
    <location>
        <begin position="445"/>
        <end position="466"/>
    </location>
</feature>
<reference evidence="7 8" key="1">
    <citation type="submission" date="2020-07" db="EMBL/GenBank/DDBJ databases">
        <title>Sequencing the genomes of 1000 actinobacteria strains.</title>
        <authorList>
            <person name="Klenk H.-P."/>
        </authorList>
    </citation>
    <scope>NUCLEOTIDE SEQUENCE [LARGE SCALE GENOMIC DNA]</scope>
    <source>
        <strain evidence="7 8">DSM 45975</strain>
    </source>
</reference>
<dbReference type="InterPro" id="IPR008972">
    <property type="entry name" value="Cupredoxin"/>
</dbReference>
<evidence type="ECO:0000259" key="6">
    <source>
        <dbReference type="PROSITE" id="PS51175"/>
    </source>
</evidence>
<keyword evidence="1" id="KW-0813">Transport</keyword>
<dbReference type="InterPro" id="IPR005084">
    <property type="entry name" value="CBM6"/>
</dbReference>
<evidence type="ECO:0000256" key="2">
    <source>
        <dbReference type="ARBA" id="ARBA00022723"/>
    </source>
</evidence>
<dbReference type="Pfam" id="PF00127">
    <property type="entry name" value="Copper-bind"/>
    <property type="match status" value="1"/>
</dbReference>
<keyword evidence="4" id="KW-0186">Copper</keyword>
<gene>
    <name evidence="7" type="ORF">FHX42_002251</name>
</gene>
<dbReference type="EMBL" id="JACGWZ010000002">
    <property type="protein sequence ID" value="MBA8824904.1"/>
    <property type="molecule type" value="Genomic_DNA"/>
</dbReference>
<dbReference type="GO" id="GO:0005507">
    <property type="term" value="F:copper ion binding"/>
    <property type="evidence" value="ECO:0007669"/>
    <property type="project" value="InterPro"/>
</dbReference>
<feature type="region of interest" description="Disordered" evidence="5">
    <location>
        <begin position="539"/>
        <end position="560"/>
    </location>
</feature>
<dbReference type="GO" id="GO:0009055">
    <property type="term" value="F:electron transfer activity"/>
    <property type="evidence" value="ECO:0007669"/>
    <property type="project" value="InterPro"/>
</dbReference>
<dbReference type="AlphaFoldDB" id="A0A839DTT6"/>
<evidence type="ECO:0000256" key="1">
    <source>
        <dbReference type="ARBA" id="ARBA00022448"/>
    </source>
</evidence>
<dbReference type="PROSITE" id="PS00196">
    <property type="entry name" value="COPPER_BLUE"/>
    <property type="match status" value="1"/>
</dbReference>
<name>A0A839DTT6_9PSEU</name>
<dbReference type="InterPro" id="IPR043555">
    <property type="entry name" value="SRPX-like"/>
</dbReference>
<accession>A0A839DTT6</accession>
<dbReference type="Proteomes" id="UP000569329">
    <property type="component" value="Unassembled WGS sequence"/>
</dbReference>
<feature type="domain" description="CBM6" evidence="6">
    <location>
        <begin position="647"/>
        <end position="816"/>
    </location>
</feature>
<dbReference type="Gene3D" id="3.30.1920.20">
    <property type="match status" value="7"/>
</dbReference>
<evidence type="ECO:0000313" key="8">
    <source>
        <dbReference type="Proteomes" id="UP000569329"/>
    </source>
</evidence>
<feature type="region of interest" description="Disordered" evidence="5">
    <location>
        <begin position="257"/>
        <end position="278"/>
    </location>
</feature>
<evidence type="ECO:0000256" key="5">
    <source>
        <dbReference type="SAM" id="MobiDB-lite"/>
    </source>
</evidence>
<dbReference type="PANTHER" id="PTHR46343:SF2">
    <property type="entry name" value="SUSHI_VON WILLEBRAND FACTOR TYPE A_EGF_PENTRAXIN DOMAIN-CONTAINING 1"/>
    <property type="match status" value="1"/>
</dbReference>
<dbReference type="InterPro" id="IPR014756">
    <property type="entry name" value="Ig_E-set"/>
</dbReference>
<dbReference type="SUPFAM" id="SSF49503">
    <property type="entry name" value="Cupredoxins"/>
    <property type="match status" value="1"/>
</dbReference>
<dbReference type="PANTHER" id="PTHR46343">
    <property type="entry name" value="HYR DOMAIN-CONTAINING PROTEIN"/>
    <property type="match status" value="1"/>
</dbReference>
<dbReference type="PROSITE" id="PS51175">
    <property type="entry name" value="CBM6"/>
    <property type="match status" value="1"/>
</dbReference>
<feature type="region of interest" description="Disordered" evidence="5">
    <location>
        <begin position="633"/>
        <end position="654"/>
    </location>
</feature>
<comment type="caution">
    <text evidence="7">The sequence shown here is derived from an EMBL/GenBank/DDBJ whole genome shotgun (WGS) entry which is preliminary data.</text>
</comment>
<proteinExistence type="predicted"/>
<dbReference type="NCBIfam" id="NF047446">
    <property type="entry name" value="barrel_OmpL47"/>
    <property type="match status" value="7"/>
</dbReference>
<dbReference type="GO" id="GO:0030246">
    <property type="term" value="F:carbohydrate binding"/>
    <property type="evidence" value="ECO:0007669"/>
    <property type="project" value="InterPro"/>
</dbReference>